<protein>
    <submittedName>
        <fullName evidence="3">Uncharacterized protein</fullName>
    </submittedName>
</protein>
<name>A0A8K1CGM5_PYTOL</name>
<accession>A0A8K1CGM5</accession>
<sequence>MLGRMLRLAIVATTALVSSVSGAAVNTSDPVYSMMAVRLGMELYRIEKTVNDTNLVDGRVIEGRYYKFKDEYNEIIDSGKATLESVRKRFDEFITEANKDLKEFGKFVEDVAIFEEREISHIAPVYSWNVVRWSYQIALERNKLEILVPALNALTEDALGFLTGKFGEFDMAFAEEFEVEAMITKNVSKPAAQAGVNNLDDIAIEIRTEISDMVDLGLTQLPAANRTDSEPAKNSTSTTPTTLPTAGSGSTATDGSVAGSNVSTSTPIPAPSSALPLQLGATVVIAFVATALTNL</sequence>
<evidence type="ECO:0000256" key="1">
    <source>
        <dbReference type="SAM" id="MobiDB-lite"/>
    </source>
</evidence>
<feature type="compositionally biased region" description="Low complexity" evidence="1">
    <location>
        <begin position="235"/>
        <end position="253"/>
    </location>
</feature>
<proteinExistence type="predicted"/>
<feature type="chain" id="PRO_5035477507" evidence="2">
    <location>
        <begin position="23"/>
        <end position="295"/>
    </location>
</feature>
<gene>
    <name evidence="3" type="ORF">Poli38472_010860</name>
</gene>
<keyword evidence="2" id="KW-0732">Signal</keyword>
<organism evidence="3 4">
    <name type="scientific">Pythium oligandrum</name>
    <name type="common">Mycoparasitic fungus</name>
    <dbReference type="NCBI Taxonomy" id="41045"/>
    <lineage>
        <taxon>Eukaryota</taxon>
        <taxon>Sar</taxon>
        <taxon>Stramenopiles</taxon>
        <taxon>Oomycota</taxon>
        <taxon>Peronosporomycetes</taxon>
        <taxon>Pythiales</taxon>
        <taxon>Pythiaceae</taxon>
        <taxon>Pythium</taxon>
    </lineage>
</organism>
<evidence type="ECO:0000313" key="3">
    <source>
        <dbReference type="EMBL" id="TMW61797.1"/>
    </source>
</evidence>
<reference evidence="3" key="1">
    <citation type="submission" date="2019-03" db="EMBL/GenBank/DDBJ databases">
        <title>Long read genome sequence of the mycoparasitic Pythium oligandrum ATCC 38472 isolated from sugarbeet rhizosphere.</title>
        <authorList>
            <person name="Gaulin E."/>
        </authorList>
    </citation>
    <scope>NUCLEOTIDE SEQUENCE</scope>
    <source>
        <strain evidence="3">ATCC 38472_TT</strain>
    </source>
</reference>
<evidence type="ECO:0000256" key="2">
    <source>
        <dbReference type="SAM" id="SignalP"/>
    </source>
</evidence>
<dbReference type="AlphaFoldDB" id="A0A8K1CGM5"/>
<dbReference type="Proteomes" id="UP000794436">
    <property type="component" value="Unassembled WGS sequence"/>
</dbReference>
<evidence type="ECO:0000313" key="4">
    <source>
        <dbReference type="Proteomes" id="UP000794436"/>
    </source>
</evidence>
<dbReference type="EMBL" id="SPLM01000075">
    <property type="protein sequence ID" value="TMW61797.1"/>
    <property type="molecule type" value="Genomic_DNA"/>
</dbReference>
<keyword evidence="4" id="KW-1185">Reference proteome</keyword>
<feature type="region of interest" description="Disordered" evidence="1">
    <location>
        <begin position="223"/>
        <end position="267"/>
    </location>
</feature>
<comment type="caution">
    <text evidence="3">The sequence shown here is derived from an EMBL/GenBank/DDBJ whole genome shotgun (WGS) entry which is preliminary data.</text>
</comment>
<feature type="signal peptide" evidence="2">
    <location>
        <begin position="1"/>
        <end position="22"/>
    </location>
</feature>